<dbReference type="Gene3D" id="1.10.10.10">
    <property type="entry name" value="Winged helix-like DNA-binding domain superfamily/Winged helix DNA-binding domain"/>
    <property type="match status" value="1"/>
</dbReference>
<evidence type="ECO:0000313" key="7">
    <source>
        <dbReference type="Proteomes" id="UP000191135"/>
    </source>
</evidence>
<dbReference type="PROSITE" id="PS50931">
    <property type="entry name" value="HTH_LYSR"/>
    <property type="match status" value="1"/>
</dbReference>
<dbReference type="Pfam" id="PF03466">
    <property type="entry name" value="LysR_substrate"/>
    <property type="match status" value="1"/>
</dbReference>
<accession>A0A1U9Z5H0</accession>
<dbReference type="SUPFAM" id="SSF46785">
    <property type="entry name" value="Winged helix' DNA-binding domain"/>
    <property type="match status" value="1"/>
</dbReference>
<dbReference type="Proteomes" id="UP000191135">
    <property type="component" value="Chromosome"/>
</dbReference>
<keyword evidence="3" id="KW-0238">DNA-binding</keyword>
<dbReference type="STRING" id="1122214.Mame_03650"/>
<dbReference type="SUPFAM" id="SSF53850">
    <property type="entry name" value="Periplasmic binding protein-like II"/>
    <property type="match status" value="1"/>
</dbReference>
<dbReference type="GO" id="GO:0003677">
    <property type="term" value="F:DNA binding"/>
    <property type="evidence" value="ECO:0007669"/>
    <property type="project" value="UniProtKB-KW"/>
</dbReference>
<dbReference type="AlphaFoldDB" id="A0A1U9Z5H0"/>
<protein>
    <submittedName>
        <fullName evidence="6">D-malate degradation protein R</fullName>
    </submittedName>
</protein>
<gene>
    <name evidence="6" type="primary">dmlR_10</name>
    <name evidence="6" type="ORF">Mame_03650</name>
</gene>
<reference evidence="6 7" key="1">
    <citation type="submission" date="2017-03" db="EMBL/GenBank/DDBJ databases">
        <title>Foreign affairs: Plasmid Transfer between Roseobacters and Rhizobia.</title>
        <authorList>
            <person name="Bartling P."/>
            <person name="Bunk B."/>
            <person name="Overmann J."/>
            <person name="Brinkmann H."/>
            <person name="Petersen J."/>
        </authorList>
    </citation>
    <scope>NUCLEOTIDE SEQUENCE [LARGE SCALE GENOMIC DNA]</scope>
    <source>
        <strain evidence="6 7">MACL11</strain>
    </source>
</reference>
<dbReference type="InterPro" id="IPR000847">
    <property type="entry name" value="LysR_HTH_N"/>
</dbReference>
<keyword evidence="4" id="KW-0804">Transcription</keyword>
<dbReference type="InterPro" id="IPR036390">
    <property type="entry name" value="WH_DNA-bd_sf"/>
</dbReference>
<evidence type="ECO:0000313" key="6">
    <source>
        <dbReference type="EMBL" id="AQZ52955.1"/>
    </source>
</evidence>
<dbReference type="InterPro" id="IPR005119">
    <property type="entry name" value="LysR_subst-bd"/>
</dbReference>
<dbReference type="Pfam" id="PF00126">
    <property type="entry name" value="HTH_1"/>
    <property type="match status" value="1"/>
</dbReference>
<comment type="similarity">
    <text evidence="1">Belongs to the LysR transcriptional regulatory family.</text>
</comment>
<dbReference type="eggNOG" id="COG0583">
    <property type="taxonomic scope" value="Bacteria"/>
</dbReference>
<dbReference type="GO" id="GO:0003700">
    <property type="term" value="F:DNA-binding transcription factor activity"/>
    <property type="evidence" value="ECO:0007669"/>
    <property type="project" value="InterPro"/>
</dbReference>
<dbReference type="InterPro" id="IPR036388">
    <property type="entry name" value="WH-like_DNA-bd_sf"/>
</dbReference>
<keyword evidence="2" id="KW-0805">Transcription regulation</keyword>
<evidence type="ECO:0000256" key="2">
    <source>
        <dbReference type="ARBA" id="ARBA00023015"/>
    </source>
</evidence>
<evidence type="ECO:0000256" key="1">
    <source>
        <dbReference type="ARBA" id="ARBA00009437"/>
    </source>
</evidence>
<feature type="domain" description="HTH lysR-type" evidence="5">
    <location>
        <begin position="20"/>
        <end position="77"/>
    </location>
</feature>
<name>A0A1U9Z5H0_9HYPH</name>
<dbReference type="PANTHER" id="PTHR30537">
    <property type="entry name" value="HTH-TYPE TRANSCRIPTIONAL REGULATOR"/>
    <property type="match status" value="1"/>
</dbReference>
<evidence type="ECO:0000256" key="4">
    <source>
        <dbReference type="ARBA" id="ARBA00023163"/>
    </source>
</evidence>
<evidence type="ECO:0000259" key="5">
    <source>
        <dbReference type="PROSITE" id="PS50931"/>
    </source>
</evidence>
<proteinExistence type="inferred from homology"/>
<keyword evidence="7" id="KW-1185">Reference proteome</keyword>
<dbReference type="PANTHER" id="PTHR30537:SF5">
    <property type="entry name" value="HTH-TYPE TRANSCRIPTIONAL ACTIVATOR TTDR-RELATED"/>
    <property type="match status" value="1"/>
</dbReference>
<dbReference type="KEGG" id="mmed:Mame_03650"/>
<dbReference type="Gene3D" id="3.40.190.290">
    <property type="match status" value="1"/>
</dbReference>
<dbReference type="InterPro" id="IPR058163">
    <property type="entry name" value="LysR-type_TF_proteobact-type"/>
</dbReference>
<sequence>MIIRTIANTVIGMANNKPLPSFDDLLTFLVIARTGGFRAAARRLGNSPSTVSETITRLEEELGVPLIIRTTRSVHLTEAGRALADRLEPVVAETRSAIADATSSEGTVRGRLKIQVPGAVMEDILPPILDGFAKAHPEVRVEILVDDRFTDMIATGCDAGIRYGEHLAQDMIATPIGPARQRSALAAAPEYLARRGKPLHPRDVLFHDCIRMRFASGALTDWEFEKDGETLRLDPTARLIIATPGWRAAVKLAIAGHGLIYSFRNWLEPHFETGELAPVLEDWCPDFEGPFLYYSSRLTPRPLRAFIDFVAAQRRQAGETG</sequence>
<dbReference type="EMBL" id="CP020330">
    <property type="protein sequence ID" value="AQZ52955.1"/>
    <property type="molecule type" value="Genomic_DNA"/>
</dbReference>
<evidence type="ECO:0000256" key="3">
    <source>
        <dbReference type="ARBA" id="ARBA00023125"/>
    </source>
</evidence>
<organism evidence="6 7">
    <name type="scientific">Martelella mediterranea DSM 17316</name>
    <dbReference type="NCBI Taxonomy" id="1122214"/>
    <lineage>
        <taxon>Bacteria</taxon>
        <taxon>Pseudomonadati</taxon>
        <taxon>Pseudomonadota</taxon>
        <taxon>Alphaproteobacteria</taxon>
        <taxon>Hyphomicrobiales</taxon>
        <taxon>Aurantimonadaceae</taxon>
        <taxon>Martelella</taxon>
    </lineage>
</organism>
<dbReference type="FunFam" id="1.10.10.10:FF:000001">
    <property type="entry name" value="LysR family transcriptional regulator"/>
    <property type="match status" value="1"/>
</dbReference>